<protein>
    <recommendedName>
        <fullName evidence="3">NB-ARC domain-containing protein</fullName>
    </recommendedName>
</protein>
<dbReference type="GeneID" id="63798133"/>
<proteinExistence type="predicted"/>
<dbReference type="EMBL" id="MIKG01000021">
    <property type="protein sequence ID" value="RAO72907.1"/>
    <property type="molecule type" value="Genomic_DNA"/>
</dbReference>
<sequence>MTWVFWIDARSRARFEQCFQDIADRYDVHPESRFIDTVNIVKLVLRWLEYHVQGNWVLIFDGVENVENAQFLAQQMPVRTWRDRGSVILTTRSEDVALKFVAKKDVIVLYPMDETNALSLLGRKLDMPFDSIEDAKKLMTALEYIPLAIVQAAAYINRARPHCSLRQYLDKLEESSSKKMVLDRDRERIGRCPAIKIPILSTWNISFDYLWQSRPSASDLLSLMSCADHQIIPDFLIRFSTETIVGADDTDDTTSQKDERHNMGLTRFSTQSTFGKDVRLLSDYALITSSAETFDMAEPDDENITWDLPRILLPHVPAILAYRPADKLFLTRWSNLAARAGRYALITANQFDAKRLLEAAMEAQKSILGLAHDASFDTAGNLSTLYVKLKEETKLRDLWKQSLDNSLEVLGAEHPRTRVLMDFLMKVYYAQHLWDDAEALQKQLIELNGARLGAHHSETLEARDWLASIWERQNRLLEAEALWKELIETLKNALGREHADVLEKSRSLALFYYRHGRWTDAEALQVTVMNICRRVLGTGHLLTLKTMYDLALTYKRRGRGMNAIALLFLVIWLRKDTLGFSHPDTKAAFKLMKEWNPQFTWDMVPLRVATLTDTRINHRV</sequence>
<dbReference type="SUPFAM" id="SSF52540">
    <property type="entry name" value="P-loop containing nucleoside triphosphate hydrolases"/>
    <property type="match status" value="1"/>
</dbReference>
<dbReference type="InterPro" id="IPR053137">
    <property type="entry name" value="NLR-like"/>
</dbReference>
<dbReference type="Gene3D" id="3.40.50.300">
    <property type="entry name" value="P-loop containing nucleotide triphosphate hydrolases"/>
    <property type="match status" value="1"/>
</dbReference>
<evidence type="ECO:0000313" key="2">
    <source>
        <dbReference type="Proteomes" id="UP000249363"/>
    </source>
</evidence>
<evidence type="ECO:0000313" key="1">
    <source>
        <dbReference type="EMBL" id="RAO72907.1"/>
    </source>
</evidence>
<dbReference type="SUPFAM" id="SSF48452">
    <property type="entry name" value="TPR-like"/>
    <property type="match status" value="2"/>
</dbReference>
<dbReference type="STRING" id="1196081.A0A364LAT6"/>
<dbReference type="Pfam" id="PF13374">
    <property type="entry name" value="TPR_10"/>
    <property type="match status" value="1"/>
</dbReference>
<organism evidence="1 2">
    <name type="scientific">Talaromyces amestolkiae</name>
    <dbReference type="NCBI Taxonomy" id="1196081"/>
    <lineage>
        <taxon>Eukaryota</taxon>
        <taxon>Fungi</taxon>
        <taxon>Dikarya</taxon>
        <taxon>Ascomycota</taxon>
        <taxon>Pezizomycotina</taxon>
        <taxon>Eurotiomycetes</taxon>
        <taxon>Eurotiomycetidae</taxon>
        <taxon>Eurotiales</taxon>
        <taxon>Trichocomaceae</taxon>
        <taxon>Talaromyces</taxon>
        <taxon>Talaromyces sect. Talaromyces</taxon>
    </lineage>
</organism>
<reference evidence="1 2" key="1">
    <citation type="journal article" date="2017" name="Biotechnol. Biofuels">
        <title>Differential beta-glucosidase expression as a function of carbon source availability in Talaromyces amestolkiae: a genomic and proteomic approach.</title>
        <authorList>
            <person name="de Eugenio L.I."/>
            <person name="Mendez-Liter J.A."/>
            <person name="Nieto-Dominguez M."/>
            <person name="Alonso L."/>
            <person name="Gil-Munoz J."/>
            <person name="Barriuso J."/>
            <person name="Prieto A."/>
            <person name="Martinez M.J."/>
        </authorList>
    </citation>
    <scope>NUCLEOTIDE SEQUENCE [LARGE SCALE GENOMIC DNA]</scope>
    <source>
        <strain evidence="1 2">CIB</strain>
    </source>
</reference>
<name>A0A364LAT6_TALAM</name>
<dbReference type="PANTHER" id="PTHR46082:SF11">
    <property type="entry name" value="AAA+ ATPASE DOMAIN-CONTAINING PROTEIN-RELATED"/>
    <property type="match status" value="1"/>
</dbReference>
<comment type="caution">
    <text evidence="1">The sequence shown here is derived from an EMBL/GenBank/DDBJ whole genome shotgun (WGS) entry which is preliminary data.</text>
</comment>
<evidence type="ECO:0008006" key="3">
    <source>
        <dbReference type="Google" id="ProtNLM"/>
    </source>
</evidence>
<dbReference type="AlphaFoldDB" id="A0A364LAT6"/>
<accession>A0A364LAT6</accession>
<keyword evidence="2" id="KW-1185">Reference proteome</keyword>
<dbReference type="InterPro" id="IPR011990">
    <property type="entry name" value="TPR-like_helical_dom_sf"/>
</dbReference>
<dbReference type="PANTHER" id="PTHR46082">
    <property type="entry name" value="ATP/GTP-BINDING PROTEIN-RELATED"/>
    <property type="match status" value="1"/>
</dbReference>
<gene>
    <name evidence="1" type="ORF">BHQ10_008919</name>
</gene>
<dbReference type="OrthoDB" id="5986190at2759"/>
<dbReference type="Pfam" id="PF13424">
    <property type="entry name" value="TPR_12"/>
    <property type="match status" value="1"/>
</dbReference>
<dbReference type="Gene3D" id="1.25.40.10">
    <property type="entry name" value="Tetratricopeptide repeat domain"/>
    <property type="match status" value="2"/>
</dbReference>
<dbReference type="Proteomes" id="UP000249363">
    <property type="component" value="Unassembled WGS sequence"/>
</dbReference>
<dbReference type="RefSeq" id="XP_040737421.1">
    <property type="nucleotide sequence ID" value="XM_040881777.1"/>
</dbReference>
<dbReference type="InterPro" id="IPR027417">
    <property type="entry name" value="P-loop_NTPase"/>
</dbReference>